<reference evidence="1 2" key="1">
    <citation type="submission" date="2017-04" db="EMBL/GenBank/DDBJ databases">
        <title>Presence of VIM-2 positive Pseudomonas species in chickens and their surrounding environment.</title>
        <authorList>
            <person name="Zhang R."/>
        </authorList>
    </citation>
    <scope>NUCLEOTIDE SEQUENCE [LARGE SCALE GENOMIC DNA]</scope>
    <source>
        <strain evidence="1 2">DZ-C18</strain>
    </source>
</reference>
<comment type="caution">
    <text evidence="1">The sequence shown here is derived from an EMBL/GenBank/DDBJ whole genome shotgun (WGS) entry which is preliminary data.</text>
</comment>
<dbReference type="RefSeq" id="WP_084854839.1">
    <property type="nucleotide sequence ID" value="NZ_NBWC01000006.1"/>
</dbReference>
<dbReference type="EMBL" id="NBWC01000006">
    <property type="protein sequence ID" value="ORL66649.1"/>
    <property type="molecule type" value="Genomic_DNA"/>
</dbReference>
<proteinExistence type="predicted"/>
<sequence length="94" mass="10547">MSIIPQQTTVYLAPTAGRRFLTKAAAINKEARAIIKKHFPDERGCRGEIDGCGPYGCGDLGWSLEVDEPERFQRYYRMLTAALKRAAQNTQEAQ</sequence>
<name>A0A1X1A3B9_PSEPU</name>
<evidence type="ECO:0000313" key="1">
    <source>
        <dbReference type="EMBL" id="ORL66649.1"/>
    </source>
</evidence>
<protein>
    <submittedName>
        <fullName evidence="1">Uncharacterized protein</fullName>
    </submittedName>
</protein>
<dbReference type="Proteomes" id="UP000193675">
    <property type="component" value="Unassembled WGS sequence"/>
</dbReference>
<evidence type="ECO:0000313" key="2">
    <source>
        <dbReference type="Proteomes" id="UP000193675"/>
    </source>
</evidence>
<dbReference type="OrthoDB" id="7014781at2"/>
<organism evidence="1 2">
    <name type="scientific">Pseudomonas putida</name>
    <name type="common">Arthrobacter siderocapsulatus</name>
    <dbReference type="NCBI Taxonomy" id="303"/>
    <lineage>
        <taxon>Bacteria</taxon>
        <taxon>Pseudomonadati</taxon>
        <taxon>Pseudomonadota</taxon>
        <taxon>Gammaproteobacteria</taxon>
        <taxon>Pseudomonadales</taxon>
        <taxon>Pseudomonadaceae</taxon>
        <taxon>Pseudomonas</taxon>
    </lineage>
</organism>
<accession>A0A1X1A3B9</accession>
<gene>
    <name evidence="1" type="ORF">B7H17_05055</name>
</gene>
<dbReference type="AlphaFoldDB" id="A0A1X1A3B9"/>